<evidence type="ECO:0000313" key="2">
    <source>
        <dbReference type="EMBL" id="NEV93188.1"/>
    </source>
</evidence>
<keyword evidence="1" id="KW-1133">Transmembrane helix</keyword>
<name>A0A6B3QZK4_9FLAO</name>
<keyword evidence="3" id="KW-1185">Reference proteome</keyword>
<dbReference type="AlphaFoldDB" id="A0A6B3QZK4"/>
<dbReference type="Proteomes" id="UP000478505">
    <property type="component" value="Unassembled WGS sequence"/>
</dbReference>
<dbReference type="RefSeq" id="WP_164003920.1">
    <property type="nucleotide sequence ID" value="NZ_JAAIKD010000002.1"/>
</dbReference>
<gene>
    <name evidence="2" type="ORF">G3567_03375</name>
</gene>
<reference evidence="2 3" key="1">
    <citation type="submission" date="2020-02" db="EMBL/GenBank/DDBJ databases">
        <title>Flavobacteriaceae Psychroflexus bacterium YR1-1, complete genome.</title>
        <authorList>
            <person name="Li Y."/>
            <person name="Wu S."/>
        </authorList>
    </citation>
    <scope>NUCLEOTIDE SEQUENCE [LARGE SCALE GENOMIC DNA]</scope>
    <source>
        <strain evidence="2 3">YR1-1</strain>
    </source>
</reference>
<dbReference type="EMBL" id="JAAIKD010000002">
    <property type="protein sequence ID" value="NEV93188.1"/>
    <property type="molecule type" value="Genomic_DNA"/>
</dbReference>
<feature type="transmembrane region" description="Helical" evidence="1">
    <location>
        <begin position="12"/>
        <end position="30"/>
    </location>
</feature>
<protein>
    <submittedName>
        <fullName evidence="2">Uncharacterized protein</fullName>
    </submittedName>
</protein>
<accession>A0A6B3QZK4</accession>
<feature type="transmembrane region" description="Helical" evidence="1">
    <location>
        <begin position="42"/>
        <end position="63"/>
    </location>
</feature>
<proteinExistence type="predicted"/>
<evidence type="ECO:0000256" key="1">
    <source>
        <dbReference type="SAM" id="Phobius"/>
    </source>
</evidence>
<sequence>MNKRQLKKRYWFFGGLGTGLLGFGLSALVESGFLKHSSAPEWQWILAGTLSLMLVMTGINFLFESFRCKQKLDQDVVGLEE</sequence>
<keyword evidence="1" id="KW-0812">Transmembrane</keyword>
<comment type="caution">
    <text evidence="2">The sequence shown here is derived from an EMBL/GenBank/DDBJ whole genome shotgun (WGS) entry which is preliminary data.</text>
</comment>
<keyword evidence="1" id="KW-0472">Membrane</keyword>
<evidence type="ECO:0000313" key="3">
    <source>
        <dbReference type="Proteomes" id="UP000478505"/>
    </source>
</evidence>
<organism evidence="2 3">
    <name type="scientific">Psychroflexus aurantiacus</name>
    <dbReference type="NCBI Taxonomy" id="2709310"/>
    <lineage>
        <taxon>Bacteria</taxon>
        <taxon>Pseudomonadati</taxon>
        <taxon>Bacteroidota</taxon>
        <taxon>Flavobacteriia</taxon>
        <taxon>Flavobacteriales</taxon>
        <taxon>Flavobacteriaceae</taxon>
        <taxon>Psychroflexus</taxon>
    </lineage>
</organism>